<protein>
    <submittedName>
        <fullName evidence="1">Uncharacterized protein</fullName>
    </submittedName>
</protein>
<dbReference type="Proteomes" id="UP000663844">
    <property type="component" value="Unassembled WGS sequence"/>
</dbReference>
<proteinExistence type="predicted"/>
<organism evidence="1 3">
    <name type="scientific">Adineta steineri</name>
    <dbReference type="NCBI Taxonomy" id="433720"/>
    <lineage>
        <taxon>Eukaryota</taxon>
        <taxon>Metazoa</taxon>
        <taxon>Spiralia</taxon>
        <taxon>Gnathifera</taxon>
        <taxon>Rotifera</taxon>
        <taxon>Eurotatoria</taxon>
        <taxon>Bdelloidea</taxon>
        <taxon>Adinetida</taxon>
        <taxon>Adinetidae</taxon>
        <taxon>Adineta</taxon>
    </lineage>
</organism>
<dbReference type="EMBL" id="CAJOAZ010000245">
    <property type="protein sequence ID" value="CAF3589464.1"/>
    <property type="molecule type" value="Genomic_DNA"/>
</dbReference>
<dbReference type="EMBL" id="CAJNOG010000345">
    <property type="protein sequence ID" value="CAF1188097.1"/>
    <property type="molecule type" value="Genomic_DNA"/>
</dbReference>
<name>A0A814VJU6_9BILA</name>
<evidence type="ECO:0000313" key="1">
    <source>
        <dbReference type="EMBL" id="CAF1188097.1"/>
    </source>
</evidence>
<sequence>MQGLYVNGKVFTAKVSNNSSHLTIDFDIPAGFPPRLNTAIGNRSKWFDLNVGYSAFESYNGNSYTVTRTG</sequence>
<dbReference type="AlphaFoldDB" id="A0A814VJU6"/>
<gene>
    <name evidence="1" type="ORF">JYZ213_LOCUS26176</name>
    <name evidence="2" type="ORF">OXD698_LOCUS5833</name>
</gene>
<reference evidence="1" key="1">
    <citation type="submission" date="2021-02" db="EMBL/GenBank/DDBJ databases">
        <authorList>
            <person name="Nowell W R."/>
        </authorList>
    </citation>
    <scope>NUCLEOTIDE SEQUENCE</scope>
</reference>
<evidence type="ECO:0000313" key="2">
    <source>
        <dbReference type="EMBL" id="CAF3589464.1"/>
    </source>
</evidence>
<comment type="caution">
    <text evidence="1">The sequence shown here is derived from an EMBL/GenBank/DDBJ whole genome shotgun (WGS) entry which is preliminary data.</text>
</comment>
<dbReference type="Proteomes" id="UP000663845">
    <property type="component" value="Unassembled WGS sequence"/>
</dbReference>
<evidence type="ECO:0000313" key="3">
    <source>
        <dbReference type="Proteomes" id="UP000663845"/>
    </source>
</evidence>
<accession>A0A814VJU6</accession>